<dbReference type="Proteomes" id="UP000326396">
    <property type="component" value="Unassembled WGS sequence"/>
</dbReference>
<gene>
    <name evidence="1" type="ORF">E3N88_46284</name>
</gene>
<proteinExistence type="predicted"/>
<organism evidence="1 2">
    <name type="scientific">Mikania micrantha</name>
    <name type="common">bitter vine</name>
    <dbReference type="NCBI Taxonomy" id="192012"/>
    <lineage>
        <taxon>Eukaryota</taxon>
        <taxon>Viridiplantae</taxon>
        <taxon>Streptophyta</taxon>
        <taxon>Embryophyta</taxon>
        <taxon>Tracheophyta</taxon>
        <taxon>Spermatophyta</taxon>
        <taxon>Magnoliopsida</taxon>
        <taxon>eudicotyledons</taxon>
        <taxon>Gunneridae</taxon>
        <taxon>Pentapetalae</taxon>
        <taxon>asterids</taxon>
        <taxon>campanulids</taxon>
        <taxon>Asterales</taxon>
        <taxon>Asteraceae</taxon>
        <taxon>Asteroideae</taxon>
        <taxon>Heliantheae alliance</taxon>
        <taxon>Eupatorieae</taxon>
        <taxon>Mikania</taxon>
    </lineage>
</organism>
<protein>
    <submittedName>
        <fullName evidence="1">Uncharacterized protein</fullName>
    </submittedName>
</protein>
<sequence length="202" mass="22430">MEAIGSLGFAGVEDDDEWKNSPDESMAANPAMERTIAAAQRLLSRTMLMAEPLHGLTEPLFQPNPRVANPRDPEPSFPWLRTYGFHIREVLPLTAVDCFDFMNCHVVMETNAHELLNNLHIPRGIPMIPPSVGVLQIDKDTLVVYYKGGGTVAGAVATDPYICPIHIPFVVYWGSVSVRNLGYSRNYCEMDVDGMLVKVDLE</sequence>
<dbReference type="AlphaFoldDB" id="A0A5N6L6R7"/>
<name>A0A5N6L6R7_9ASTR</name>
<evidence type="ECO:0000313" key="2">
    <source>
        <dbReference type="Proteomes" id="UP000326396"/>
    </source>
</evidence>
<comment type="caution">
    <text evidence="1">The sequence shown here is derived from an EMBL/GenBank/DDBJ whole genome shotgun (WGS) entry which is preliminary data.</text>
</comment>
<reference evidence="1 2" key="1">
    <citation type="submission" date="2019-05" db="EMBL/GenBank/DDBJ databases">
        <title>Mikania micrantha, genome provides insights into the molecular mechanism of rapid growth.</title>
        <authorList>
            <person name="Liu B."/>
        </authorList>
    </citation>
    <scope>NUCLEOTIDE SEQUENCE [LARGE SCALE GENOMIC DNA]</scope>
    <source>
        <strain evidence="1">NLD-2019</strain>
        <tissue evidence="1">Leaf</tissue>
    </source>
</reference>
<keyword evidence="2" id="KW-1185">Reference proteome</keyword>
<evidence type="ECO:0000313" key="1">
    <source>
        <dbReference type="EMBL" id="KAC9158009.1"/>
    </source>
</evidence>
<accession>A0A5N6L6R7</accession>
<dbReference type="EMBL" id="SZYD01002773">
    <property type="protein sequence ID" value="KAC9158009.1"/>
    <property type="molecule type" value="Genomic_DNA"/>
</dbReference>